<evidence type="ECO:0000313" key="9">
    <source>
        <dbReference type="Proteomes" id="UP001298424"/>
    </source>
</evidence>
<name>A0ABS9NPB6_9NEIS</name>
<protein>
    <submittedName>
        <fullName evidence="8">NAD(P)H-dependent oxidoreductase</fullName>
    </submittedName>
</protein>
<proteinExistence type="inferred from homology"/>
<evidence type="ECO:0000259" key="7">
    <source>
        <dbReference type="Pfam" id="PF00881"/>
    </source>
</evidence>
<comment type="cofactor">
    <cofactor evidence="1">
        <name>FMN</name>
        <dbReference type="ChEBI" id="CHEBI:58210"/>
    </cofactor>
</comment>
<feature type="domain" description="Nitroreductase" evidence="7">
    <location>
        <begin position="15"/>
        <end position="178"/>
    </location>
</feature>
<evidence type="ECO:0000256" key="3">
    <source>
        <dbReference type="ARBA" id="ARBA00022630"/>
    </source>
</evidence>
<reference evidence="8 9" key="1">
    <citation type="submission" date="2022-02" db="EMBL/GenBank/DDBJ databases">
        <title>Genome sequence data of Kingella unionensis sp. nov. strain CICC 24913 (CCUG 75125).</title>
        <authorList>
            <person name="Xiao M."/>
        </authorList>
    </citation>
    <scope>NUCLEOTIDE SEQUENCE [LARGE SCALE GENOMIC DNA]</scope>
    <source>
        <strain evidence="8 9">CICC 24913</strain>
    </source>
</reference>
<dbReference type="EMBL" id="JAKOOW010000033">
    <property type="protein sequence ID" value="MCG6504629.1"/>
    <property type="molecule type" value="Genomic_DNA"/>
</dbReference>
<keyword evidence="5" id="KW-0521">NADP</keyword>
<dbReference type="RefSeq" id="WP_238748144.1">
    <property type="nucleotide sequence ID" value="NZ_JAKOOW010000033.1"/>
</dbReference>
<comment type="similarity">
    <text evidence="2">Belongs to the nitroreductase family.</text>
</comment>
<comment type="caution">
    <text evidence="8">The sequence shown here is derived from an EMBL/GenBank/DDBJ whole genome shotgun (WGS) entry which is preliminary data.</text>
</comment>
<keyword evidence="9" id="KW-1185">Reference proteome</keyword>
<dbReference type="CDD" id="cd02149">
    <property type="entry name" value="NfsB-like"/>
    <property type="match status" value="1"/>
</dbReference>
<dbReference type="PANTHER" id="PTHR43673">
    <property type="entry name" value="NAD(P)H NITROREDUCTASE YDGI-RELATED"/>
    <property type="match status" value="1"/>
</dbReference>
<evidence type="ECO:0000256" key="6">
    <source>
        <dbReference type="ARBA" id="ARBA00023002"/>
    </source>
</evidence>
<dbReference type="Gene3D" id="3.40.109.10">
    <property type="entry name" value="NADH Oxidase"/>
    <property type="match status" value="1"/>
</dbReference>
<dbReference type="SUPFAM" id="SSF55469">
    <property type="entry name" value="FMN-dependent nitroreductase-like"/>
    <property type="match status" value="1"/>
</dbReference>
<dbReference type="Proteomes" id="UP001298424">
    <property type="component" value="Unassembled WGS sequence"/>
</dbReference>
<organism evidence="8 9">
    <name type="scientific">Kingella pumchi</name>
    <dbReference type="NCBI Taxonomy" id="2779506"/>
    <lineage>
        <taxon>Bacteria</taxon>
        <taxon>Pseudomonadati</taxon>
        <taxon>Pseudomonadota</taxon>
        <taxon>Betaproteobacteria</taxon>
        <taxon>Neisseriales</taxon>
        <taxon>Neisseriaceae</taxon>
        <taxon>Kingella</taxon>
    </lineage>
</organism>
<evidence type="ECO:0000256" key="5">
    <source>
        <dbReference type="ARBA" id="ARBA00022857"/>
    </source>
</evidence>
<evidence type="ECO:0000256" key="1">
    <source>
        <dbReference type="ARBA" id="ARBA00001917"/>
    </source>
</evidence>
<gene>
    <name evidence="8" type="ORF">MB824_08985</name>
</gene>
<keyword evidence="4" id="KW-0288">FMN</keyword>
<evidence type="ECO:0000256" key="2">
    <source>
        <dbReference type="ARBA" id="ARBA00007118"/>
    </source>
</evidence>
<dbReference type="InterPro" id="IPR000415">
    <property type="entry name" value="Nitroreductase-like"/>
</dbReference>
<accession>A0ABS9NPB6</accession>
<evidence type="ECO:0000313" key="8">
    <source>
        <dbReference type="EMBL" id="MCG6504629.1"/>
    </source>
</evidence>
<keyword evidence="3" id="KW-0285">Flavoprotein</keyword>
<dbReference type="InterPro" id="IPR033878">
    <property type="entry name" value="NfsB-like"/>
</dbReference>
<evidence type="ECO:0000256" key="4">
    <source>
        <dbReference type="ARBA" id="ARBA00022643"/>
    </source>
</evidence>
<dbReference type="PANTHER" id="PTHR43673:SF2">
    <property type="entry name" value="NITROREDUCTASE"/>
    <property type="match status" value="1"/>
</dbReference>
<dbReference type="InterPro" id="IPR029479">
    <property type="entry name" value="Nitroreductase"/>
</dbReference>
<sequence length="219" mass="24781">MFADKQTVLDAFHFRHACKRYDPDKKISREDFDFILETARLSPSSFGLEPWRFLVIQNPELRRALAPLAWGAAEKLDCSHFMILLARTADATRAGYRHRMWSEVHAIAADVVEQREAKFSHFAEHDFRLNETPRAFNDWTAKQSYIALANMMTAAALIGIDSTAVEGFDQAAVDQLLADNGLLDPAEHRTALMAAFGYRAAEPRAKTRRAAAEVVQWVE</sequence>
<keyword evidence="6" id="KW-0560">Oxidoreductase</keyword>
<dbReference type="Pfam" id="PF00881">
    <property type="entry name" value="Nitroreductase"/>
    <property type="match status" value="1"/>
</dbReference>